<dbReference type="Pfam" id="PF00512">
    <property type="entry name" value="HisKA"/>
    <property type="match status" value="1"/>
</dbReference>
<sequence>MDRTIEELMTLVSEHEETKNIAVAENKSKSEFLANMSHELRTPLNAIIGFSEIMTSGIGGELSDKHKAYANDIFESGHHLLKLINDILDLSKIEAGKTEIHPEKISMCSVFKDCITLIAERAQEKSINVEVKTSCDDLYVYADPIRLKQIILNLLSNSVKFTDVNGNIDIKCLVGDNVIIVIEDDGIGMDEDGVKSALLKFGQVGAGLGRQYEGTGLGLPLSVELAELMGGNIDVVSELGVGTTVTLTLPKAK</sequence>
<dbReference type="Pfam" id="PF02518">
    <property type="entry name" value="HATPase_c"/>
    <property type="match status" value="1"/>
</dbReference>
<gene>
    <name evidence="12" type="ORF">LCGC14_0669300</name>
</gene>
<accession>A0A0F9TCY7</accession>
<dbReference type="SMART" id="SM00388">
    <property type="entry name" value="HisKA"/>
    <property type="match status" value="1"/>
</dbReference>
<dbReference type="InterPro" id="IPR004358">
    <property type="entry name" value="Sig_transdc_His_kin-like_C"/>
</dbReference>
<evidence type="ECO:0000256" key="2">
    <source>
        <dbReference type="ARBA" id="ARBA00004370"/>
    </source>
</evidence>
<comment type="catalytic activity">
    <reaction evidence="1">
        <text>ATP + protein L-histidine = ADP + protein N-phospho-L-histidine.</text>
        <dbReference type="EC" id="2.7.13.3"/>
    </reaction>
</comment>
<evidence type="ECO:0000256" key="6">
    <source>
        <dbReference type="ARBA" id="ARBA00022741"/>
    </source>
</evidence>
<name>A0A0F9TCY7_9ZZZZ</name>
<dbReference type="AlphaFoldDB" id="A0A0F9TCY7"/>
<dbReference type="InterPro" id="IPR003594">
    <property type="entry name" value="HATPase_dom"/>
</dbReference>
<dbReference type="GO" id="GO:0005524">
    <property type="term" value="F:ATP binding"/>
    <property type="evidence" value="ECO:0007669"/>
    <property type="project" value="UniProtKB-KW"/>
</dbReference>
<reference evidence="12" key="1">
    <citation type="journal article" date="2015" name="Nature">
        <title>Complex archaea that bridge the gap between prokaryotes and eukaryotes.</title>
        <authorList>
            <person name="Spang A."/>
            <person name="Saw J.H."/>
            <person name="Jorgensen S.L."/>
            <person name="Zaremba-Niedzwiedzka K."/>
            <person name="Martijn J."/>
            <person name="Lind A.E."/>
            <person name="van Eijk R."/>
            <person name="Schleper C."/>
            <person name="Guy L."/>
            <person name="Ettema T.J."/>
        </authorList>
    </citation>
    <scope>NUCLEOTIDE SEQUENCE</scope>
</reference>
<evidence type="ECO:0000256" key="1">
    <source>
        <dbReference type="ARBA" id="ARBA00000085"/>
    </source>
</evidence>
<dbReference type="PROSITE" id="PS50109">
    <property type="entry name" value="HIS_KIN"/>
    <property type="match status" value="1"/>
</dbReference>
<dbReference type="FunFam" id="1.10.287.130:FF:000038">
    <property type="entry name" value="Sensory transduction histidine kinase"/>
    <property type="match status" value="1"/>
</dbReference>
<dbReference type="PANTHER" id="PTHR43711:SF26">
    <property type="entry name" value="SENSOR HISTIDINE KINASE RCSC"/>
    <property type="match status" value="1"/>
</dbReference>
<evidence type="ECO:0000256" key="10">
    <source>
        <dbReference type="ARBA" id="ARBA00023136"/>
    </source>
</evidence>
<dbReference type="PANTHER" id="PTHR43711">
    <property type="entry name" value="TWO-COMPONENT HISTIDINE KINASE"/>
    <property type="match status" value="1"/>
</dbReference>
<keyword evidence="7" id="KW-0418">Kinase</keyword>
<dbReference type="SMART" id="SM00387">
    <property type="entry name" value="HATPase_c"/>
    <property type="match status" value="1"/>
</dbReference>
<evidence type="ECO:0000256" key="8">
    <source>
        <dbReference type="ARBA" id="ARBA00022840"/>
    </source>
</evidence>
<keyword evidence="9" id="KW-0902">Two-component regulatory system</keyword>
<evidence type="ECO:0000256" key="5">
    <source>
        <dbReference type="ARBA" id="ARBA00022679"/>
    </source>
</evidence>
<dbReference type="Gene3D" id="3.30.565.10">
    <property type="entry name" value="Histidine kinase-like ATPase, C-terminal domain"/>
    <property type="match status" value="1"/>
</dbReference>
<keyword evidence="5" id="KW-0808">Transferase</keyword>
<keyword evidence="4" id="KW-0597">Phosphoprotein</keyword>
<evidence type="ECO:0000256" key="7">
    <source>
        <dbReference type="ARBA" id="ARBA00022777"/>
    </source>
</evidence>
<proteinExistence type="predicted"/>
<evidence type="ECO:0000313" key="12">
    <source>
        <dbReference type="EMBL" id="KKN46801.1"/>
    </source>
</evidence>
<dbReference type="CDD" id="cd00082">
    <property type="entry name" value="HisKA"/>
    <property type="match status" value="1"/>
</dbReference>
<dbReference type="InterPro" id="IPR036097">
    <property type="entry name" value="HisK_dim/P_sf"/>
</dbReference>
<dbReference type="Gene3D" id="1.10.287.130">
    <property type="match status" value="1"/>
</dbReference>
<dbReference type="EC" id="2.7.13.3" evidence="3"/>
<dbReference type="InterPro" id="IPR005467">
    <property type="entry name" value="His_kinase_dom"/>
</dbReference>
<dbReference type="EMBL" id="LAZR01001311">
    <property type="protein sequence ID" value="KKN46801.1"/>
    <property type="molecule type" value="Genomic_DNA"/>
</dbReference>
<comment type="caution">
    <text evidence="12">The sequence shown here is derived from an EMBL/GenBank/DDBJ whole genome shotgun (WGS) entry which is preliminary data.</text>
</comment>
<keyword evidence="8" id="KW-0067">ATP-binding</keyword>
<protein>
    <recommendedName>
        <fullName evidence="3">histidine kinase</fullName>
        <ecNumber evidence="3">2.7.13.3</ecNumber>
    </recommendedName>
</protein>
<evidence type="ECO:0000259" key="11">
    <source>
        <dbReference type="PROSITE" id="PS50109"/>
    </source>
</evidence>
<dbReference type="SUPFAM" id="SSF55874">
    <property type="entry name" value="ATPase domain of HSP90 chaperone/DNA topoisomerase II/histidine kinase"/>
    <property type="match status" value="1"/>
</dbReference>
<evidence type="ECO:0000256" key="4">
    <source>
        <dbReference type="ARBA" id="ARBA00022553"/>
    </source>
</evidence>
<feature type="domain" description="Histidine kinase" evidence="11">
    <location>
        <begin position="35"/>
        <end position="253"/>
    </location>
</feature>
<keyword evidence="10" id="KW-0472">Membrane</keyword>
<dbReference type="PRINTS" id="PR00344">
    <property type="entry name" value="BCTRLSENSOR"/>
</dbReference>
<dbReference type="InterPro" id="IPR050736">
    <property type="entry name" value="Sensor_HK_Regulatory"/>
</dbReference>
<dbReference type="InterPro" id="IPR003661">
    <property type="entry name" value="HisK_dim/P_dom"/>
</dbReference>
<dbReference type="SUPFAM" id="SSF47384">
    <property type="entry name" value="Homodimeric domain of signal transducing histidine kinase"/>
    <property type="match status" value="1"/>
</dbReference>
<evidence type="ECO:0000256" key="3">
    <source>
        <dbReference type="ARBA" id="ARBA00012438"/>
    </source>
</evidence>
<dbReference type="InterPro" id="IPR036890">
    <property type="entry name" value="HATPase_C_sf"/>
</dbReference>
<dbReference type="GO" id="GO:0016020">
    <property type="term" value="C:membrane"/>
    <property type="evidence" value="ECO:0007669"/>
    <property type="project" value="UniProtKB-SubCell"/>
</dbReference>
<keyword evidence="6" id="KW-0547">Nucleotide-binding</keyword>
<organism evidence="12">
    <name type="scientific">marine sediment metagenome</name>
    <dbReference type="NCBI Taxonomy" id="412755"/>
    <lineage>
        <taxon>unclassified sequences</taxon>
        <taxon>metagenomes</taxon>
        <taxon>ecological metagenomes</taxon>
    </lineage>
</organism>
<dbReference type="GO" id="GO:0000155">
    <property type="term" value="F:phosphorelay sensor kinase activity"/>
    <property type="evidence" value="ECO:0007669"/>
    <property type="project" value="InterPro"/>
</dbReference>
<comment type="subcellular location">
    <subcellularLocation>
        <location evidence="2">Membrane</location>
    </subcellularLocation>
</comment>
<evidence type="ECO:0000256" key="9">
    <source>
        <dbReference type="ARBA" id="ARBA00023012"/>
    </source>
</evidence>